<organism evidence="2 3">
    <name type="scientific">Giardia intestinalis</name>
    <name type="common">Giardia lamblia</name>
    <dbReference type="NCBI Taxonomy" id="5741"/>
    <lineage>
        <taxon>Eukaryota</taxon>
        <taxon>Metamonada</taxon>
        <taxon>Diplomonadida</taxon>
        <taxon>Hexamitidae</taxon>
        <taxon>Giardiinae</taxon>
        <taxon>Giardia</taxon>
    </lineage>
</organism>
<feature type="non-terminal residue" evidence="2">
    <location>
        <position position="1"/>
    </location>
</feature>
<sequence length="64" mass="7040">VRSSPPASRAENDPQRDSHTRQPATTAPSETPATTLHYLTKHGEEPPILSTRPPPDGHIERVYS</sequence>
<accession>V6TV86</accession>
<protein>
    <submittedName>
        <fullName evidence="2">Uncharacterized protein</fullName>
    </submittedName>
</protein>
<evidence type="ECO:0000313" key="3">
    <source>
        <dbReference type="Proteomes" id="UP000018040"/>
    </source>
</evidence>
<feature type="compositionally biased region" description="Basic and acidic residues" evidence="1">
    <location>
        <begin position="55"/>
        <end position="64"/>
    </location>
</feature>
<name>V6TV86_GIAIN</name>
<dbReference type="AlphaFoldDB" id="V6TV86"/>
<reference evidence="3" key="1">
    <citation type="submission" date="2012-02" db="EMBL/GenBank/DDBJ databases">
        <title>Genome sequencing of Giardia lamblia Genotypes A2 and B isolates (DH and GS) and comparative analysis with the genomes of Genotypes A1 and E (WB and Pig).</title>
        <authorList>
            <person name="Adam R."/>
            <person name="Dahlstrom E."/>
            <person name="Martens C."/>
            <person name="Bruno D."/>
            <person name="Barbian K."/>
            <person name="Porcella S.F."/>
            <person name="Nash T."/>
        </authorList>
    </citation>
    <scope>NUCLEOTIDE SEQUENCE</scope>
    <source>
        <strain evidence="3">GS</strain>
    </source>
</reference>
<dbReference type="Proteomes" id="UP000018040">
    <property type="component" value="Unassembled WGS sequence"/>
</dbReference>
<gene>
    <name evidence="2" type="ORF">GSB_151281</name>
</gene>
<feature type="compositionally biased region" description="Low complexity" evidence="1">
    <location>
        <begin position="23"/>
        <end position="35"/>
    </location>
</feature>
<evidence type="ECO:0000313" key="2">
    <source>
        <dbReference type="EMBL" id="ESU42883.1"/>
    </source>
</evidence>
<feature type="region of interest" description="Disordered" evidence="1">
    <location>
        <begin position="1"/>
        <end position="64"/>
    </location>
</feature>
<comment type="caution">
    <text evidence="2">The sequence shown here is derived from an EMBL/GenBank/DDBJ whole genome shotgun (WGS) entry which is preliminary data.</text>
</comment>
<reference evidence="2 3" key="2">
    <citation type="journal article" date="2013" name="Genome Biol. Evol.">
        <title>Genome sequencing of Giardia lamblia genotypes A2 and B isolates (DH and GS) and comparative analysis with the genomes of genotypes A1 and E (WB and Pig).</title>
        <authorList>
            <person name="Adam R.D."/>
            <person name="Dahlstrom E.W."/>
            <person name="Martens C.A."/>
            <person name="Bruno D.P."/>
            <person name="Barbian K.D."/>
            <person name="Ricklefs S.M."/>
            <person name="Hernandez M.M."/>
            <person name="Narla N.P."/>
            <person name="Patel R.B."/>
            <person name="Porcella S.F."/>
            <person name="Nash T.E."/>
        </authorList>
    </citation>
    <scope>NUCLEOTIDE SEQUENCE [LARGE SCALE GENOMIC DNA]</scope>
    <source>
        <strain evidence="2 3">GS</strain>
    </source>
</reference>
<feature type="compositionally biased region" description="Basic and acidic residues" evidence="1">
    <location>
        <begin position="10"/>
        <end position="20"/>
    </location>
</feature>
<proteinExistence type="predicted"/>
<dbReference type="EMBL" id="AHHH01000066">
    <property type="protein sequence ID" value="ESU42883.1"/>
    <property type="molecule type" value="Genomic_DNA"/>
</dbReference>
<evidence type="ECO:0000256" key="1">
    <source>
        <dbReference type="SAM" id="MobiDB-lite"/>
    </source>
</evidence>